<evidence type="ECO:0000313" key="6">
    <source>
        <dbReference type="EMBL" id="RXK16129.1"/>
    </source>
</evidence>
<keyword evidence="4" id="KW-0472">Membrane</keyword>
<keyword evidence="3" id="KW-0807">Transducer</keyword>
<sequence length="659" mass="72419">MLNNVTTRTKLMFFPVLFIVNIIVAGFLFSYFNGKVKHTAQAELETEIFIQDVLKGRISVYQFLRNPNDNTAQKVREDFKKLDDEVKALKGTLEVPENKKLCDDILGLSSDYIALFDNFSQKRIDELKLGIEKESSEVSAIVKKMAQTGLVLEDKLLVINKNAIALKNEADTNLNRALLVLAIFSAIVFVVFSIALSSMIVNTLNHFKDGLLSFFAFLNKESDNVKSLEANGKDEFAQMAKVVNENITKINEGLKKDNEAVKEALLIVEKAKLGYLNLQLTAKPNNPQLVQLSEALNSMIKNIKGNVDSISVVLKEFSNYKFTSKVDNKGMQGDMAALIDSVNFLTDEISGLLKQSLTIGLTLDEASDQLIINVDKLNTSANEAAASLEETAAALEEITSTIVNNSENVSKMSSYAQELSSSARNGQSLASKTTVAMDEINTQVTAINEAITVIDQIAFQTNILSLNAAVEAATAGEAGKGFAVVAQEVRNLASRSAEAAKEIKELVENATSKANEGKNISAEMISGYDKLLENIDKSTQMISEIASASKEQEAGITQINDAVTQLDQQTQQNAAIATQTHDIAVQTDTIAKEIVSDANAKEFLGKKEAKVEKVQTKKYEEPKAKYEASYEKDIYIDNKPKKQEVFVSKTKDDDEWESF</sequence>
<dbReference type="PROSITE" id="PS50111">
    <property type="entry name" value="CHEMOTAXIS_TRANSDUC_2"/>
    <property type="match status" value="1"/>
</dbReference>
<keyword evidence="4" id="KW-0812">Transmembrane</keyword>
<dbReference type="RefSeq" id="WP_114842514.1">
    <property type="nucleotide sequence ID" value="NZ_CP031219.1"/>
</dbReference>
<dbReference type="GO" id="GO:0016020">
    <property type="term" value="C:membrane"/>
    <property type="evidence" value="ECO:0007669"/>
    <property type="project" value="InterPro"/>
</dbReference>
<evidence type="ECO:0000256" key="2">
    <source>
        <dbReference type="ARBA" id="ARBA00029447"/>
    </source>
</evidence>
<accession>A0AAX2AJ02</accession>
<evidence type="ECO:0000256" key="4">
    <source>
        <dbReference type="SAM" id="Phobius"/>
    </source>
</evidence>
<comment type="similarity">
    <text evidence="2">Belongs to the methyl-accepting chemotaxis (MCP) protein family.</text>
</comment>
<dbReference type="GO" id="GO:0007165">
    <property type="term" value="P:signal transduction"/>
    <property type="evidence" value="ECO:0007669"/>
    <property type="project" value="UniProtKB-KW"/>
</dbReference>
<evidence type="ECO:0000256" key="1">
    <source>
        <dbReference type="ARBA" id="ARBA00022500"/>
    </source>
</evidence>
<dbReference type="PANTHER" id="PTHR43531:SF11">
    <property type="entry name" value="METHYL-ACCEPTING CHEMOTAXIS PROTEIN 3"/>
    <property type="match status" value="1"/>
</dbReference>
<comment type="caution">
    <text evidence="6">The sequence shown here is derived from an EMBL/GenBank/DDBJ whole genome shotgun (WGS) entry which is preliminary data.</text>
</comment>
<dbReference type="Pfam" id="PF00015">
    <property type="entry name" value="MCPsignal"/>
    <property type="match status" value="1"/>
</dbReference>
<dbReference type="Gene3D" id="1.20.1440.210">
    <property type="match status" value="1"/>
</dbReference>
<feature type="transmembrane region" description="Helical" evidence="4">
    <location>
        <begin position="12"/>
        <end position="32"/>
    </location>
</feature>
<organism evidence="6 7">
    <name type="scientific">Malaciobacter mytili LMG 24559</name>
    <dbReference type="NCBI Taxonomy" id="1032238"/>
    <lineage>
        <taxon>Bacteria</taxon>
        <taxon>Pseudomonadati</taxon>
        <taxon>Campylobacterota</taxon>
        <taxon>Epsilonproteobacteria</taxon>
        <taxon>Campylobacterales</taxon>
        <taxon>Arcobacteraceae</taxon>
        <taxon>Malaciobacter</taxon>
    </lineage>
</organism>
<dbReference type="GO" id="GO:0006935">
    <property type="term" value="P:chemotaxis"/>
    <property type="evidence" value="ECO:0007669"/>
    <property type="project" value="UniProtKB-KW"/>
</dbReference>
<feature type="domain" description="Methyl-accepting transducer" evidence="5">
    <location>
        <begin position="359"/>
        <end position="588"/>
    </location>
</feature>
<reference evidence="6 7" key="1">
    <citation type="submission" date="2017-09" db="EMBL/GenBank/DDBJ databases">
        <title>Genomics of the genus Arcobacter.</title>
        <authorList>
            <person name="Perez-Cataluna A."/>
            <person name="Figueras M.J."/>
            <person name="Salas-Masso N."/>
        </authorList>
    </citation>
    <scope>NUCLEOTIDE SEQUENCE [LARGE SCALE GENOMIC DNA]</scope>
    <source>
        <strain evidence="6 7">CECT 7386</strain>
    </source>
</reference>
<keyword evidence="4" id="KW-1133">Transmembrane helix</keyword>
<dbReference type="Gene3D" id="1.10.287.950">
    <property type="entry name" value="Methyl-accepting chemotaxis protein"/>
    <property type="match status" value="1"/>
</dbReference>
<dbReference type="EMBL" id="NXID01000013">
    <property type="protein sequence ID" value="RXK16129.1"/>
    <property type="molecule type" value="Genomic_DNA"/>
</dbReference>
<dbReference type="InterPro" id="IPR051310">
    <property type="entry name" value="MCP_chemotaxis"/>
</dbReference>
<gene>
    <name evidence="6" type="ORF">CP985_04565</name>
</gene>
<dbReference type="KEGG" id="amyt:AMYT_2140"/>
<evidence type="ECO:0000256" key="3">
    <source>
        <dbReference type="PROSITE-ProRule" id="PRU00284"/>
    </source>
</evidence>
<dbReference type="PANTHER" id="PTHR43531">
    <property type="entry name" value="PROTEIN ICFG"/>
    <property type="match status" value="1"/>
</dbReference>
<evidence type="ECO:0000259" key="5">
    <source>
        <dbReference type="PROSITE" id="PS50111"/>
    </source>
</evidence>
<dbReference type="SUPFAM" id="SSF58104">
    <property type="entry name" value="Methyl-accepting chemotaxis protein (MCP) signaling domain"/>
    <property type="match status" value="1"/>
</dbReference>
<dbReference type="SMART" id="SM00283">
    <property type="entry name" value="MA"/>
    <property type="match status" value="1"/>
</dbReference>
<evidence type="ECO:0000313" key="7">
    <source>
        <dbReference type="Proteomes" id="UP000290092"/>
    </source>
</evidence>
<dbReference type="InterPro" id="IPR004089">
    <property type="entry name" value="MCPsignal_dom"/>
</dbReference>
<proteinExistence type="inferred from homology"/>
<dbReference type="AlphaFoldDB" id="A0AAX2AJ02"/>
<name>A0AAX2AJ02_9BACT</name>
<keyword evidence="7" id="KW-1185">Reference proteome</keyword>
<dbReference type="Proteomes" id="UP000290092">
    <property type="component" value="Unassembled WGS sequence"/>
</dbReference>
<protein>
    <submittedName>
        <fullName evidence="6">Chemotaxis protein</fullName>
    </submittedName>
</protein>
<dbReference type="CDD" id="cd11386">
    <property type="entry name" value="MCP_signal"/>
    <property type="match status" value="1"/>
</dbReference>
<feature type="transmembrane region" description="Helical" evidence="4">
    <location>
        <begin position="177"/>
        <end position="201"/>
    </location>
</feature>
<keyword evidence="1" id="KW-0145">Chemotaxis</keyword>